<name>A0ACA9JZ66_9GLOM</name>
<reference evidence="1" key="1">
    <citation type="submission" date="2021-06" db="EMBL/GenBank/DDBJ databases">
        <authorList>
            <person name="Kallberg Y."/>
            <person name="Tangrot J."/>
            <person name="Rosling A."/>
        </authorList>
    </citation>
    <scope>NUCLEOTIDE SEQUENCE</scope>
    <source>
        <strain evidence="1">AU212A</strain>
    </source>
</reference>
<dbReference type="Proteomes" id="UP000789860">
    <property type="component" value="Unassembled WGS sequence"/>
</dbReference>
<gene>
    <name evidence="1" type="ORF">SCALOS_LOCUS773</name>
</gene>
<comment type="caution">
    <text evidence="1">The sequence shown here is derived from an EMBL/GenBank/DDBJ whole genome shotgun (WGS) entry which is preliminary data.</text>
</comment>
<protein>
    <submittedName>
        <fullName evidence="1">8365_t:CDS:1</fullName>
    </submittedName>
</protein>
<evidence type="ECO:0000313" key="1">
    <source>
        <dbReference type="EMBL" id="CAG8443369.1"/>
    </source>
</evidence>
<organism evidence="1 2">
    <name type="scientific">Scutellospora calospora</name>
    <dbReference type="NCBI Taxonomy" id="85575"/>
    <lineage>
        <taxon>Eukaryota</taxon>
        <taxon>Fungi</taxon>
        <taxon>Fungi incertae sedis</taxon>
        <taxon>Mucoromycota</taxon>
        <taxon>Glomeromycotina</taxon>
        <taxon>Glomeromycetes</taxon>
        <taxon>Diversisporales</taxon>
        <taxon>Gigasporaceae</taxon>
        <taxon>Scutellospora</taxon>
    </lineage>
</organism>
<proteinExistence type="predicted"/>
<sequence length="96" mass="11056">MSTSISNQFSKDWMMPWEGTTNSIRIRDIVIARELLNYLDNGPKFINVETAKSIINKGGVISRYFIQRLQSSFGDIDPELFDEKAKHIPDTKANKY</sequence>
<evidence type="ECO:0000313" key="2">
    <source>
        <dbReference type="Proteomes" id="UP000789860"/>
    </source>
</evidence>
<dbReference type="EMBL" id="CAJVPM010000395">
    <property type="protein sequence ID" value="CAG8443369.1"/>
    <property type="molecule type" value="Genomic_DNA"/>
</dbReference>
<keyword evidence="2" id="KW-1185">Reference proteome</keyword>
<accession>A0ACA9JZ66</accession>